<feature type="domain" description="PAS" evidence="5">
    <location>
        <begin position="424"/>
        <end position="471"/>
    </location>
</feature>
<dbReference type="InterPro" id="IPR011010">
    <property type="entry name" value="DNA_brk_join_enz"/>
</dbReference>
<keyword evidence="8" id="KW-1185">Reference proteome</keyword>
<dbReference type="InterPro" id="IPR013762">
    <property type="entry name" value="Integrase-like_cat_sf"/>
</dbReference>
<accession>A0A8J7J1S1</accession>
<dbReference type="CDD" id="cd01184">
    <property type="entry name" value="INT_C_like_1"/>
    <property type="match status" value="1"/>
</dbReference>
<dbReference type="AlphaFoldDB" id="A0A8J7J1S1"/>
<dbReference type="Pfam" id="PF20172">
    <property type="entry name" value="DUF6538"/>
    <property type="match status" value="1"/>
</dbReference>
<protein>
    <submittedName>
        <fullName evidence="7">Site-specific integrase</fullName>
    </submittedName>
</protein>
<feature type="domain" description="Tyr recombinase" evidence="6">
    <location>
        <begin position="373"/>
        <end position="592"/>
    </location>
</feature>
<dbReference type="SUPFAM" id="SSF56349">
    <property type="entry name" value="DNA breaking-rejoining enzymes"/>
    <property type="match status" value="1"/>
</dbReference>
<name>A0A8J7J1S1_9RHOB</name>
<evidence type="ECO:0000256" key="3">
    <source>
        <dbReference type="ARBA" id="ARBA00023125"/>
    </source>
</evidence>
<dbReference type="InterPro" id="IPR050090">
    <property type="entry name" value="Tyrosine_recombinase_XerCD"/>
</dbReference>
<dbReference type="InterPro" id="IPR000014">
    <property type="entry name" value="PAS"/>
</dbReference>
<dbReference type="GO" id="GO:0015074">
    <property type="term" value="P:DNA integration"/>
    <property type="evidence" value="ECO:0007669"/>
    <property type="project" value="UniProtKB-KW"/>
</dbReference>
<dbReference type="Pfam" id="PF00589">
    <property type="entry name" value="Phage_integrase"/>
    <property type="match status" value="1"/>
</dbReference>
<dbReference type="PROSITE" id="PS50112">
    <property type="entry name" value="PAS"/>
    <property type="match status" value="1"/>
</dbReference>
<dbReference type="Gene3D" id="1.10.150.130">
    <property type="match status" value="1"/>
</dbReference>
<evidence type="ECO:0000256" key="4">
    <source>
        <dbReference type="ARBA" id="ARBA00023172"/>
    </source>
</evidence>
<dbReference type="GO" id="GO:0006310">
    <property type="term" value="P:DNA recombination"/>
    <property type="evidence" value="ECO:0007669"/>
    <property type="project" value="UniProtKB-KW"/>
</dbReference>
<dbReference type="PROSITE" id="PS51898">
    <property type="entry name" value="TYR_RECOMBINASE"/>
    <property type="match status" value="1"/>
</dbReference>
<dbReference type="EMBL" id="JADCKQ010000023">
    <property type="protein sequence ID" value="MBI1495529.1"/>
    <property type="molecule type" value="Genomic_DNA"/>
</dbReference>
<gene>
    <name evidence="7" type="ORF">H1D41_17980</name>
</gene>
<dbReference type="PANTHER" id="PTHR30349:SF41">
    <property type="entry name" value="INTEGRASE_RECOMBINASE PROTEIN MJ0367-RELATED"/>
    <property type="match status" value="1"/>
</dbReference>
<dbReference type="InterPro" id="IPR010998">
    <property type="entry name" value="Integrase_recombinase_N"/>
</dbReference>
<evidence type="ECO:0000256" key="1">
    <source>
        <dbReference type="ARBA" id="ARBA00008857"/>
    </source>
</evidence>
<comment type="similarity">
    <text evidence="1">Belongs to the 'phage' integrase family.</text>
</comment>
<dbReference type="Proteomes" id="UP000640583">
    <property type="component" value="Unassembled WGS sequence"/>
</dbReference>
<keyword evidence="3" id="KW-0238">DNA-binding</keyword>
<dbReference type="Gene3D" id="1.10.443.10">
    <property type="entry name" value="Intergrase catalytic core"/>
    <property type="match status" value="1"/>
</dbReference>
<organism evidence="7 8">
    <name type="scientific">Halocynthiibacter styelae</name>
    <dbReference type="NCBI Taxonomy" id="2761955"/>
    <lineage>
        <taxon>Bacteria</taxon>
        <taxon>Pseudomonadati</taxon>
        <taxon>Pseudomonadota</taxon>
        <taxon>Alphaproteobacteria</taxon>
        <taxon>Rhodobacterales</taxon>
        <taxon>Paracoccaceae</taxon>
        <taxon>Halocynthiibacter</taxon>
    </lineage>
</organism>
<dbReference type="PANTHER" id="PTHR30349">
    <property type="entry name" value="PHAGE INTEGRASE-RELATED"/>
    <property type="match status" value="1"/>
</dbReference>
<evidence type="ECO:0000259" key="5">
    <source>
        <dbReference type="PROSITE" id="PS50112"/>
    </source>
</evidence>
<dbReference type="RefSeq" id="WP_228850224.1">
    <property type="nucleotide sequence ID" value="NZ_JADCKQ010000023.1"/>
</dbReference>
<keyword evidence="2" id="KW-0229">DNA integration</keyword>
<evidence type="ECO:0000313" key="7">
    <source>
        <dbReference type="EMBL" id="MBI1495529.1"/>
    </source>
</evidence>
<comment type="caution">
    <text evidence="7">The sequence shown here is derived from an EMBL/GenBank/DDBJ whole genome shotgun (WGS) entry which is preliminary data.</text>
</comment>
<reference evidence="7" key="1">
    <citation type="submission" date="2020-10" db="EMBL/GenBank/DDBJ databases">
        <title>Paenihalocynthiibacter styelae gen. nov., sp. nov., isolated from stalked sea squirt Styela clava.</title>
        <authorList>
            <person name="Kim Y.-O."/>
            <person name="Yoon J.-H."/>
        </authorList>
    </citation>
    <scope>NUCLEOTIDE SEQUENCE</scope>
    <source>
        <strain evidence="7">MYP1-1</strain>
    </source>
</reference>
<evidence type="ECO:0000313" key="8">
    <source>
        <dbReference type="Proteomes" id="UP000640583"/>
    </source>
</evidence>
<dbReference type="InterPro" id="IPR046668">
    <property type="entry name" value="DUF6538"/>
</dbReference>
<dbReference type="GO" id="GO:0003677">
    <property type="term" value="F:DNA binding"/>
    <property type="evidence" value="ECO:0007669"/>
    <property type="project" value="UniProtKB-KW"/>
</dbReference>
<sequence>MIGLNYVTRRGAIYIWRRRLPARVSTTAYIQISLRTARFSTAKILANLVNSGFEACSERMKSKRITQAEAQCFLTDLVAKNLEQIEEERYYEPDATTPEDWRKRYFDEKCRAVAYRLVATRGQGADLFPEDLKDLSEEGFDADHLSQIRLEIEELKREVLSEEFLCKSRTIAQDNLNRSQCGVMDLRAVGALRMAAKAEALDRADRRKIAAPYLNLDLDRVRDGVVEPKLRSAQKGRYSDELPSLISDYISSRNRDVDDTAERKKIAKDVKQRHAVLAQFLEATGVSHLGDMRQEDMFYYVSVLERLPKIYRKTPEDQARTLDEVLERAEELSGEQIGLSPATINRNVTIIQGFLKYAKSRGAKPAEILDLSVLRKTSNDDERNARLAFSDTDMTELARHPVWTGCASLGRRNEAGGQVIKDGLYWGPILASLTGARREEILGMQVEDVDVVHDIPHLRIRKNVNRRLKNAASERLVPMHRALLDLGFGRYVEELRTKGEVDLFPELKPQCETGSFGDVFYRKWKPVVSTQLGERSQRRTFHSFRHRFISVLRHTPNVPKEAVQDLVGHKHHDETDGRYRKTADYRDQILARLAPVVNAMTADEWQCLAEHR</sequence>
<keyword evidence="4" id="KW-0233">DNA recombination</keyword>
<evidence type="ECO:0000256" key="2">
    <source>
        <dbReference type="ARBA" id="ARBA00022908"/>
    </source>
</evidence>
<evidence type="ECO:0000259" key="6">
    <source>
        <dbReference type="PROSITE" id="PS51898"/>
    </source>
</evidence>
<proteinExistence type="inferred from homology"/>
<dbReference type="InterPro" id="IPR002104">
    <property type="entry name" value="Integrase_catalytic"/>
</dbReference>